<dbReference type="SUPFAM" id="SSF53448">
    <property type="entry name" value="Nucleotide-diphospho-sugar transferases"/>
    <property type="match status" value="1"/>
</dbReference>
<reference evidence="10" key="1">
    <citation type="submission" date="2022-12" db="EMBL/GenBank/DDBJ databases">
        <title>Reference genome sequencing for broad-spectrum identification of bacterial and archaeal isolates by mass spectrometry.</title>
        <authorList>
            <person name="Sekiguchi Y."/>
            <person name="Tourlousse D.M."/>
        </authorList>
    </citation>
    <scope>NUCLEOTIDE SEQUENCE</scope>
    <source>
        <strain evidence="10">TSL-P1</strain>
    </source>
</reference>
<keyword evidence="6 8" id="KW-0342">GTP-binding</keyword>
<dbReference type="Gene3D" id="3.90.550.10">
    <property type="entry name" value="Spore Coat Polysaccharide Biosynthesis Protein SpsA, Chain A"/>
    <property type="match status" value="1"/>
</dbReference>
<sequence length="202" mass="22684">MQLSTKIPLTAAILAGGKSSRMKRQKCLLSFDNEKIIDMIVTKLKDIFEELFIVTNFPELYFYTGITLLGDIYPFRGPMSGIHVAIKNSKHDIFAFACDMPFVKGEIICALSEKHIKEANTATVPSYNGKIYPLPGIYSRKVIDELEKLLLEDKLSMTRFLNDIGAEIVEVANLDKEGLSFININTEEDLENLKKGGIKCLD</sequence>
<feature type="binding site" evidence="8">
    <location>
        <begin position="14"/>
        <end position="16"/>
    </location>
    <ligand>
        <name>GTP</name>
        <dbReference type="ChEBI" id="CHEBI:37565"/>
    </ligand>
</feature>
<evidence type="ECO:0000256" key="8">
    <source>
        <dbReference type="HAMAP-Rule" id="MF_00316"/>
    </source>
</evidence>
<proteinExistence type="inferred from homology"/>
<dbReference type="InterPro" id="IPR013482">
    <property type="entry name" value="Molybde_CF_guanTrfase"/>
</dbReference>
<feature type="binding site" evidence="8">
    <location>
        <position position="26"/>
    </location>
    <ligand>
        <name>GTP</name>
        <dbReference type="ChEBI" id="CHEBI:37565"/>
    </ligand>
</feature>
<dbReference type="Pfam" id="PF12804">
    <property type="entry name" value="NTP_transf_3"/>
    <property type="match status" value="1"/>
</dbReference>
<comment type="domain">
    <text evidence="8">The N-terminal domain determines nucleotide recognition and specific binding, while the C-terminal domain determines the specific binding to the target protein.</text>
</comment>
<evidence type="ECO:0000256" key="2">
    <source>
        <dbReference type="ARBA" id="ARBA00022679"/>
    </source>
</evidence>
<evidence type="ECO:0000256" key="3">
    <source>
        <dbReference type="ARBA" id="ARBA00022723"/>
    </source>
</evidence>
<dbReference type="PANTHER" id="PTHR19136">
    <property type="entry name" value="MOLYBDENUM COFACTOR GUANYLYLTRANSFERASE"/>
    <property type="match status" value="1"/>
</dbReference>
<keyword evidence="2 8" id="KW-0808">Transferase</keyword>
<dbReference type="GO" id="GO:0005525">
    <property type="term" value="F:GTP binding"/>
    <property type="evidence" value="ECO:0007669"/>
    <property type="project" value="UniProtKB-UniRule"/>
</dbReference>
<comment type="cofactor">
    <cofactor evidence="8">
        <name>Mg(2+)</name>
        <dbReference type="ChEBI" id="CHEBI:18420"/>
    </cofactor>
</comment>
<name>A0A9W6GI27_9BACT</name>
<evidence type="ECO:0000256" key="1">
    <source>
        <dbReference type="ARBA" id="ARBA00022490"/>
    </source>
</evidence>
<evidence type="ECO:0000313" key="10">
    <source>
        <dbReference type="EMBL" id="GLI54299.1"/>
    </source>
</evidence>
<evidence type="ECO:0000256" key="6">
    <source>
        <dbReference type="ARBA" id="ARBA00023134"/>
    </source>
</evidence>
<evidence type="ECO:0000256" key="5">
    <source>
        <dbReference type="ARBA" id="ARBA00022842"/>
    </source>
</evidence>
<feature type="binding site" evidence="8">
    <location>
        <position position="71"/>
    </location>
    <ligand>
        <name>GTP</name>
        <dbReference type="ChEBI" id="CHEBI:37565"/>
    </ligand>
</feature>
<keyword evidence="10" id="KW-0548">Nucleotidyltransferase</keyword>
<keyword evidence="4 8" id="KW-0547">Nucleotide-binding</keyword>
<dbReference type="HAMAP" id="MF_00316">
    <property type="entry name" value="MobA"/>
    <property type="match status" value="1"/>
</dbReference>
<evidence type="ECO:0000259" key="9">
    <source>
        <dbReference type="Pfam" id="PF12804"/>
    </source>
</evidence>
<dbReference type="CDD" id="cd02503">
    <property type="entry name" value="MobA"/>
    <property type="match status" value="1"/>
</dbReference>
<comment type="caution">
    <text evidence="10">The sequence shown here is derived from an EMBL/GenBank/DDBJ whole genome shotgun (WGS) entry which is preliminary data.</text>
</comment>
<comment type="subcellular location">
    <subcellularLocation>
        <location evidence="8">Cytoplasm</location>
    </subcellularLocation>
</comment>
<dbReference type="PANTHER" id="PTHR19136:SF81">
    <property type="entry name" value="MOLYBDENUM COFACTOR GUANYLYLTRANSFERASE"/>
    <property type="match status" value="1"/>
</dbReference>
<dbReference type="EMBL" id="BSDX01000001">
    <property type="protein sequence ID" value="GLI54299.1"/>
    <property type="molecule type" value="Genomic_DNA"/>
</dbReference>
<comment type="similarity">
    <text evidence="8">Belongs to the MobA family.</text>
</comment>
<evidence type="ECO:0000313" key="11">
    <source>
        <dbReference type="Proteomes" id="UP001144297"/>
    </source>
</evidence>
<comment type="catalytic activity">
    <reaction evidence="8">
        <text>Mo-molybdopterin + GTP + H(+) = Mo-molybdopterin guanine dinucleotide + diphosphate</text>
        <dbReference type="Rhea" id="RHEA:34243"/>
        <dbReference type="ChEBI" id="CHEBI:15378"/>
        <dbReference type="ChEBI" id="CHEBI:33019"/>
        <dbReference type="ChEBI" id="CHEBI:37565"/>
        <dbReference type="ChEBI" id="CHEBI:71302"/>
        <dbReference type="ChEBI" id="CHEBI:71310"/>
        <dbReference type="EC" id="2.7.7.77"/>
    </reaction>
</comment>
<dbReference type="GO" id="GO:0061603">
    <property type="term" value="F:molybdenum cofactor guanylyltransferase activity"/>
    <property type="evidence" value="ECO:0007669"/>
    <property type="project" value="UniProtKB-EC"/>
</dbReference>
<feature type="binding site" evidence="8">
    <location>
        <position position="99"/>
    </location>
    <ligand>
        <name>GTP</name>
        <dbReference type="ChEBI" id="CHEBI:37565"/>
    </ligand>
</feature>
<dbReference type="Proteomes" id="UP001144297">
    <property type="component" value="Unassembled WGS sequence"/>
</dbReference>
<comment type="caution">
    <text evidence="8">Lacks conserved residue(s) required for the propagation of feature annotation.</text>
</comment>
<keyword evidence="5 8" id="KW-0460">Magnesium</keyword>
<keyword evidence="3 8" id="KW-0479">Metal-binding</keyword>
<comment type="function">
    <text evidence="8">Transfers a GMP moiety from GTP to Mo-molybdopterin (Mo-MPT) cofactor (Moco or molybdenum cofactor) to form Mo-molybdopterin guanine dinucleotide (Mo-MGD) cofactor.</text>
</comment>
<dbReference type="AlphaFoldDB" id="A0A9W6GI27"/>
<feature type="domain" description="MobA-like NTP transferase" evidence="9">
    <location>
        <begin position="11"/>
        <end position="155"/>
    </location>
</feature>
<evidence type="ECO:0000256" key="7">
    <source>
        <dbReference type="ARBA" id="ARBA00023150"/>
    </source>
</evidence>
<protein>
    <recommendedName>
        <fullName evidence="8">Probable molybdenum cofactor guanylyltransferase</fullName>
        <shortName evidence="8">MoCo guanylyltransferase</shortName>
        <ecNumber evidence="8">2.7.7.77</ecNumber>
    </recommendedName>
    <alternativeName>
        <fullName evidence="8">GTP:molybdopterin guanylyltransferase</fullName>
    </alternativeName>
    <alternativeName>
        <fullName evidence="8">Mo-MPT guanylyltransferase</fullName>
    </alternativeName>
    <alternativeName>
        <fullName evidence="8">Molybdopterin guanylyltransferase</fullName>
    </alternativeName>
    <alternativeName>
        <fullName evidence="8">Molybdopterin-guanine dinucleotide synthase</fullName>
        <shortName evidence="8">MGD synthase</shortName>
    </alternativeName>
</protein>
<keyword evidence="7 8" id="KW-0501">Molybdenum cofactor biosynthesis</keyword>
<keyword evidence="1 8" id="KW-0963">Cytoplasm</keyword>
<organism evidence="10 11">
    <name type="scientific">Thermodesulfovibrio yellowstonii</name>
    <dbReference type="NCBI Taxonomy" id="28262"/>
    <lineage>
        <taxon>Bacteria</taxon>
        <taxon>Pseudomonadati</taxon>
        <taxon>Nitrospirota</taxon>
        <taxon>Thermodesulfovibrionia</taxon>
        <taxon>Thermodesulfovibrionales</taxon>
        <taxon>Thermodesulfovibrionaceae</taxon>
        <taxon>Thermodesulfovibrio</taxon>
    </lineage>
</organism>
<keyword evidence="11" id="KW-1185">Reference proteome</keyword>
<dbReference type="GO" id="GO:0005737">
    <property type="term" value="C:cytoplasm"/>
    <property type="evidence" value="ECO:0007669"/>
    <property type="project" value="UniProtKB-SubCell"/>
</dbReference>
<dbReference type="GO" id="GO:0006777">
    <property type="term" value="P:Mo-molybdopterin cofactor biosynthetic process"/>
    <property type="evidence" value="ECO:0007669"/>
    <property type="project" value="UniProtKB-KW"/>
</dbReference>
<evidence type="ECO:0000256" key="4">
    <source>
        <dbReference type="ARBA" id="ARBA00022741"/>
    </source>
</evidence>
<dbReference type="EC" id="2.7.7.77" evidence="8"/>
<dbReference type="InterPro" id="IPR025877">
    <property type="entry name" value="MobA-like_NTP_Trfase"/>
</dbReference>
<accession>A0A9W6GI27</accession>
<gene>
    <name evidence="8 10" type="primary">mobA</name>
    <name evidence="10" type="ORF">TISLANDTSLP1_19920</name>
</gene>
<dbReference type="InterPro" id="IPR029044">
    <property type="entry name" value="Nucleotide-diphossugar_trans"/>
</dbReference>
<feature type="binding site" evidence="8">
    <location>
        <position position="99"/>
    </location>
    <ligand>
        <name>Mg(2+)</name>
        <dbReference type="ChEBI" id="CHEBI:18420"/>
    </ligand>
</feature>
<dbReference type="GO" id="GO:0046872">
    <property type="term" value="F:metal ion binding"/>
    <property type="evidence" value="ECO:0007669"/>
    <property type="project" value="UniProtKB-KW"/>
</dbReference>